<dbReference type="Pfam" id="PF21089">
    <property type="entry name" value="PKS_DH_N"/>
    <property type="match status" value="1"/>
</dbReference>
<dbReference type="SMART" id="SM00826">
    <property type="entry name" value="PKS_DH"/>
    <property type="match status" value="1"/>
</dbReference>
<dbReference type="InterPro" id="IPR036291">
    <property type="entry name" value="NAD(P)-bd_dom_sf"/>
</dbReference>
<dbReference type="EMBL" id="LAZR01015099">
    <property type="protein sequence ID" value="KKM14647.1"/>
    <property type="molecule type" value="Genomic_DNA"/>
</dbReference>
<comment type="caution">
    <text evidence="4">The sequence shown here is derived from an EMBL/GenBank/DDBJ whole genome shotgun (WGS) entry which is preliminary data.</text>
</comment>
<dbReference type="InterPro" id="IPR049552">
    <property type="entry name" value="PKS_DH_N"/>
</dbReference>
<dbReference type="InterPro" id="IPR020807">
    <property type="entry name" value="PKS_DH"/>
</dbReference>
<feature type="region of interest" description="Disordered" evidence="2">
    <location>
        <begin position="520"/>
        <end position="572"/>
    </location>
</feature>
<evidence type="ECO:0000313" key="4">
    <source>
        <dbReference type="EMBL" id="KKM14647.1"/>
    </source>
</evidence>
<dbReference type="AlphaFoldDB" id="A0A0F9HHN4"/>
<dbReference type="GO" id="GO:0006633">
    <property type="term" value="P:fatty acid biosynthetic process"/>
    <property type="evidence" value="ECO:0007669"/>
    <property type="project" value="TreeGrafter"/>
</dbReference>
<accession>A0A0F9HHN4</accession>
<dbReference type="PANTHER" id="PTHR43775:SF51">
    <property type="entry name" value="INACTIVE PHENOLPHTHIOCEROL SYNTHESIS POLYKETIDE SYNTHASE TYPE I PKS1-RELATED"/>
    <property type="match status" value="1"/>
</dbReference>
<reference evidence="4" key="1">
    <citation type="journal article" date="2015" name="Nature">
        <title>Complex archaea that bridge the gap between prokaryotes and eukaryotes.</title>
        <authorList>
            <person name="Spang A."/>
            <person name="Saw J.H."/>
            <person name="Jorgensen S.L."/>
            <person name="Zaremba-Niedzwiedzka K."/>
            <person name="Martijn J."/>
            <person name="Lind A.E."/>
            <person name="van Eijk R."/>
            <person name="Schleper C."/>
            <person name="Guy L."/>
            <person name="Ettema T.J."/>
        </authorList>
    </citation>
    <scope>NUCLEOTIDE SEQUENCE</scope>
</reference>
<sequence length="618" mass="67044">SLAEAHVHGTEVDWKTIFAARAQAVELPTYPFQRQRYWLEAQVGAGDVSAVGQVSADHPLLGAAVRLADEQGWLFTGRLSLQTHPWLADHAVMDTPLLPGTAFVELALHAGGEAGCEVVEELTLEVPLILPEQGAVQIQLSVAEPDDSGRREIAIYSRLEDPDNSELEWTRNASGVLAQDSEPAGAQALAAEAWPPEGAEAVEVDYLYDRLAEAGLGYGPAFQGLQAAWRRGSELYAEVALDDQQQDQAERFGVHPALFDAALHTAFVEDQGSETEVKLPFTFGGVRLGAPGASAWRVRVAPTAKGAISLQAVDGAGRAALSMDSLVARLLEPDQLKAAKRAEHDSLFQLDWVEVPTPSTNGTPPGFAALDPAKRLDLDSAAIEAERHQDLEGLGEAIEAGAPVPEVVLARVAPDLTQKALPEAAHEAVHRALELAKAFLSDERFADSRLVFVTERALAARDGEAPELSEAPLWGLLRSAQSEHPERFVLLDCDGTQASWAALALALDTGEPQLALREGTALAPRLGRGARRSCRPSPRPRARRHPTRFGKSPRSRGTRRQGASSRARRARLQGARCRLRRLRARAGEGVARLDRRRAPVERCDPRRRRARRLRDRVA</sequence>
<name>A0A0F9HHN4_9ZZZZ</name>
<dbReference type="SUPFAM" id="SSF51735">
    <property type="entry name" value="NAD(P)-binding Rossmann-fold domains"/>
    <property type="match status" value="1"/>
</dbReference>
<dbReference type="Gene3D" id="3.40.50.11460">
    <property type="match status" value="1"/>
</dbReference>
<dbReference type="Gene3D" id="3.30.70.3290">
    <property type="match status" value="1"/>
</dbReference>
<dbReference type="InterPro" id="IPR055123">
    <property type="entry name" value="SpnB-like_Rossmann"/>
</dbReference>
<dbReference type="InterPro" id="IPR049900">
    <property type="entry name" value="PKS_mFAS_DH"/>
</dbReference>
<feature type="compositionally biased region" description="Basic residues" evidence="2">
    <location>
        <begin position="528"/>
        <end position="559"/>
    </location>
</feature>
<dbReference type="InterPro" id="IPR049551">
    <property type="entry name" value="PKS_DH_C"/>
</dbReference>
<feature type="domain" description="PKS/mFAS DH" evidence="3">
    <location>
        <begin position="58"/>
        <end position="337"/>
    </location>
</feature>
<keyword evidence="1" id="KW-0808">Transferase</keyword>
<organism evidence="4">
    <name type="scientific">marine sediment metagenome</name>
    <dbReference type="NCBI Taxonomy" id="412755"/>
    <lineage>
        <taxon>unclassified sequences</taxon>
        <taxon>metagenomes</taxon>
        <taxon>ecological metagenomes</taxon>
    </lineage>
</organism>
<evidence type="ECO:0000259" key="3">
    <source>
        <dbReference type="PROSITE" id="PS52019"/>
    </source>
</evidence>
<proteinExistence type="predicted"/>
<dbReference type="Pfam" id="PF14765">
    <property type="entry name" value="PS-DH"/>
    <property type="match status" value="1"/>
</dbReference>
<dbReference type="PANTHER" id="PTHR43775">
    <property type="entry name" value="FATTY ACID SYNTHASE"/>
    <property type="match status" value="1"/>
</dbReference>
<dbReference type="InterPro" id="IPR042104">
    <property type="entry name" value="PKS_dehydratase_sf"/>
</dbReference>
<evidence type="ECO:0000256" key="1">
    <source>
        <dbReference type="ARBA" id="ARBA00022679"/>
    </source>
</evidence>
<protein>
    <recommendedName>
        <fullName evidence="3">PKS/mFAS DH domain-containing protein</fullName>
    </recommendedName>
</protein>
<feature type="non-terminal residue" evidence="4">
    <location>
        <position position="1"/>
    </location>
</feature>
<dbReference type="PROSITE" id="PS52019">
    <property type="entry name" value="PKS_MFAS_DH"/>
    <property type="match status" value="1"/>
</dbReference>
<dbReference type="Pfam" id="PF22953">
    <property type="entry name" value="SpnB_Rossmann"/>
    <property type="match status" value="1"/>
</dbReference>
<dbReference type="Gene3D" id="3.10.129.110">
    <property type="entry name" value="Polyketide synthase dehydratase"/>
    <property type="match status" value="1"/>
</dbReference>
<gene>
    <name evidence="4" type="ORF">LCGC14_1704020</name>
</gene>
<dbReference type="InterPro" id="IPR050091">
    <property type="entry name" value="PKS_NRPS_Biosynth_Enz"/>
</dbReference>
<evidence type="ECO:0000256" key="2">
    <source>
        <dbReference type="SAM" id="MobiDB-lite"/>
    </source>
</evidence>
<dbReference type="GO" id="GO:0004312">
    <property type="term" value="F:fatty acid synthase activity"/>
    <property type="evidence" value="ECO:0007669"/>
    <property type="project" value="TreeGrafter"/>
</dbReference>